<dbReference type="EMBL" id="FMXE01000012">
    <property type="protein sequence ID" value="SDA74337.1"/>
    <property type="molecule type" value="Genomic_DNA"/>
</dbReference>
<evidence type="ECO:0000313" key="4">
    <source>
        <dbReference type="Proteomes" id="UP000198756"/>
    </source>
</evidence>
<dbReference type="PROSITE" id="PS51353">
    <property type="entry name" value="ARSC"/>
    <property type="match status" value="1"/>
</dbReference>
<gene>
    <name evidence="3" type="ORF">SAMN03080617_02025</name>
</gene>
<dbReference type="AlphaFoldDB" id="A0A1G5XXG3"/>
<dbReference type="OrthoDB" id="979538at2"/>
<dbReference type="InterPro" id="IPR036249">
    <property type="entry name" value="Thioredoxin-like_sf"/>
</dbReference>
<evidence type="ECO:0000256" key="2">
    <source>
        <dbReference type="PROSITE-ProRule" id="PRU01282"/>
    </source>
</evidence>
<organism evidence="3 4">
    <name type="scientific">Algoriphagus alkaliphilus</name>
    <dbReference type="NCBI Taxonomy" id="279824"/>
    <lineage>
        <taxon>Bacteria</taxon>
        <taxon>Pseudomonadati</taxon>
        <taxon>Bacteroidota</taxon>
        <taxon>Cytophagia</taxon>
        <taxon>Cytophagales</taxon>
        <taxon>Cyclobacteriaceae</taxon>
        <taxon>Algoriphagus</taxon>
    </lineage>
</organism>
<sequence length="119" mass="13917">MRVHPSELYFYHSPSQIIDKQTKAYAKTLTKFVNEIDVMKEKITATQWDQILTMLNLRPKDLLNRAHPDYQLHIAGKNWDDEGWLTILSKFPHLIKSPIAIFKNKAILCRTPSDILKLD</sequence>
<evidence type="ECO:0000313" key="3">
    <source>
        <dbReference type="EMBL" id="SDA74337.1"/>
    </source>
</evidence>
<reference evidence="4" key="1">
    <citation type="submission" date="2016-10" db="EMBL/GenBank/DDBJ databases">
        <authorList>
            <person name="Varghese N."/>
            <person name="Submissions S."/>
        </authorList>
    </citation>
    <scope>NUCLEOTIDE SEQUENCE [LARGE SCALE GENOMIC DNA]</scope>
    <source>
        <strain evidence="4">DSM 22703</strain>
    </source>
</reference>
<dbReference type="SUPFAM" id="SSF52833">
    <property type="entry name" value="Thioredoxin-like"/>
    <property type="match status" value="1"/>
</dbReference>
<protein>
    <submittedName>
        <fullName evidence="3">Arsenate reductase</fullName>
    </submittedName>
</protein>
<keyword evidence="4" id="KW-1185">Reference proteome</keyword>
<dbReference type="Gene3D" id="3.40.30.10">
    <property type="entry name" value="Glutaredoxin"/>
    <property type="match status" value="1"/>
</dbReference>
<accession>A0A1G5XXG3</accession>
<comment type="similarity">
    <text evidence="1 2">Belongs to the ArsC family.</text>
</comment>
<dbReference type="Proteomes" id="UP000198756">
    <property type="component" value="Unassembled WGS sequence"/>
</dbReference>
<dbReference type="InterPro" id="IPR006660">
    <property type="entry name" value="Arsenate_reductase-like"/>
</dbReference>
<evidence type="ECO:0000256" key="1">
    <source>
        <dbReference type="ARBA" id="ARBA00007198"/>
    </source>
</evidence>
<name>A0A1G5XXG3_9BACT</name>
<dbReference type="STRING" id="279824.SAMN03080617_02025"/>
<proteinExistence type="inferred from homology"/>
<dbReference type="RefSeq" id="WP_092729823.1">
    <property type="nucleotide sequence ID" value="NZ_FMXE01000012.1"/>
</dbReference>